<dbReference type="AlphaFoldDB" id="A0ABD2K390"/>
<comment type="caution">
    <text evidence="7">The sequence shown here is derived from an EMBL/GenBank/DDBJ whole genome shotgun (WGS) entry which is preliminary data.</text>
</comment>
<keyword evidence="4 6" id="KW-1133">Transmembrane helix</keyword>
<feature type="transmembrane region" description="Helical" evidence="6">
    <location>
        <begin position="106"/>
        <end position="127"/>
    </location>
</feature>
<evidence type="ECO:0000256" key="5">
    <source>
        <dbReference type="ARBA" id="ARBA00023136"/>
    </source>
</evidence>
<dbReference type="Pfam" id="PF04241">
    <property type="entry name" value="DUF423"/>
    <property type="match status" value="1"/>
</dbReference>
<evidence type="ECO:0000256" key="1">
    <source>
        <dbReference type="ARBA" id="ARBA00004141"/>
    </source>
</evidence>
<keyword evidence="9" id="KW-1185">Reference proteome</keyword>
<protein>
    <submittedName>
        <fullName evidence="7">Uncharacterized protein</fullName>
    </submittedName>
</protein>
<feature type="transmembrane region" description="Helical" evidence="6">
    <location>
        <begin position="133"/>
        <end position="150"/>
    </location>
</feature>
<dbReference type="InterPro" id="IPR006696">
    <property type="entry name" value="DUF423"/>
</dbReference>
<dbReference type="EMBL" id="JBICBT010000681">
    <property type="protein sequence ID" value="KAL3105594.1"/>
    <property type="molecule type" value="Genomic_DNA"/>
</dbReference>
<evidence type="ECO:0000256" key="2">
    <source>
        <dbReference type="ARBA" id="ARBA00006208"/>
    </source>
</evidence>
<evidence type="ECO:0000313" key="7">
    <source>
        <dbReference type="EMBL" id="KAL3097210.1"/>
    </source>
</evidence>
<evidence type="ECO:0000313" key="9">
    <source>
        <dbReference type="Proteomes" id="UP001620626"/>
    </source>
</evidence>
<comment type="subcellular location">
    <subcellularLocation>
        <location evidence="1">Membrane</location>
        <topology evidence="1">Multi-pass membrane protein</topology>
    </subcellularLocation>
</comment>
<dbReference type="EMBL" id="JBICBT010000846">
    <property type="protein sequence ID" value="KAL3097210.1"/>
    <property type="molecule type" value="Genomic_DNA"/>
</dbReference>
<evidence type="ECO:0000313" key="8">
    <source>
        <dbReference type="EMBL" id="KAL3105594.1"/>
    </source>
</evidence>
<feature type="transmembrane region" description="Helical" evidence="6">
    <location>
        <begin position="157"/>
        <end position="175"/>
    </location>
</feature>
<keyword evidence="3 6" id="KW-0812">Transmembrane</keyword>
<dbReference type="PANTHER" id="PTHR43461">
    <property type="entry name" value="TRANSMEMBRANE PROTEIN 256"/>
    <property type="match status" value="1"/>
</dbReference>
<gene>
    <name evidence="8" type="ORF">niasHT_021697</name>
    <name evidence="7" type="ORF">niasHT_030205</name>
</gene>
<name>A0ABD2K390_9BILA</name>
<evidence type="ECO:0000256" key="3">
    <source>
        <dbReference type="ARBA" id="ARBA00022692"/>
    </source>
</evidence>
<evidence type="ECO:0000256" key="6">
    <source>
        <dbReference type="SAM" id="Phobius"/>
    </source>
</evidence>
<keyword evidence="5 6" id="KW-0472">Membrane</keyword>
<dbReference type="GO" id="GO:0016020">
    <property type="term" value="C:membrane"/>
    <property type="evidence" value="ECO:0007669"/>
    <property type="project" value="UniProtKB-SubCell"/>
</dbReference>
<reference evidence="7 9" key="1">
    <citation type="submission" date="2024-10" db="EMBL/GenBank/DDBJ databases">
        <authorList>
            <person name="Kim D."/>
        </authorList>
    </citation>
    <scope>NUCLEOTIDE SEQUENCE [LARGE SCALE GENOMIC DNA]</scope>
    <source>
        <strain evidence="7">BH-2024</strain>
    </source>
</reference>
<sequence length="177" mass="19242">MDFFDDLIPLPSVEQISKLIDDASHYTNEMLYSIFAGWIGANAAVKSKSRVAIDRSPIGPFQCGPGLCTRMAGISGGIAVAMNAYGAHFVLANADINDERKRAMTYAINHHFINCIGMALAGVGAHYPTLTASMFLISTVLFSVPSYLFAIRNDRRLRAVTPYGGVLAMLAWFSFVL</sequence>
<accession>A0ABD2K390</accession>
<comment type="similarity">
    <text evidence="2">Belongs to the TMEM256 family.</text>
</comment>
<dbReference type="PANTHER" id="PTHR43461:SF1">
    <property type="entry name" value="TRANSMEMBRANE PROTEIN 256"/>
    <property type="match status" value="1"/>
</dbReference>
<evidence type="ECO:0000256" key="4">
    <source>
        <dbReference type="ARBA" id="ARBA00022989"/>
    </source>
</evidence>
<dbReference type="Proteomes" id="UP001620626">
    <property type="component" value="Unassembled WGS sequence"/>
</dbReference>
<organism evidence="7 9">
    <name type="scientific">Heterodera trifolii</name>
    <dbReference type="NCBI Taxonomy" id="157864"/>
    <lineage>
        <taxon>Eukaryota</taxon>
        <taxon>Metazoa</taxon>
        <taxon>Ecdysozoa</taxon>
        <taxon>Nematoda</taxon>
        <taxon>Chromadorea</taxon>
        <taxon>Rhabditida</taxon>
        <taxon>Tylenchina</taxon>
        <taxon>Tylenchomorpha</taxon>
        <taxon>Tylenchoidea</taxon>
        <taxon>Heteroderidae</taxon>
        <taxon>Heteroderinae</taxon>
        <taxon>Heterodera</taxon>
    </lineage>
</organism>
<proteinExistence type="inferred from homology"/>